<dbReference type="Proteomes" id="UP000790787">
    <property type="component" value="Chromosome 22"/>
</dbReference>
<name>A0AC58TTY0_TOBAC</name>
<organism evidence="1 2">
    <name type="scientific">Nicotiana tabacum</name>
    <name type="common">Common tobacco</name>
    <dbReference type="NCBI Taxonomy" id="4097"/>
    <lineage>
        <taxon>Eukaryota</taxon>
        <taxon>Viridiplantae</taxon>
        <taxon>Streptophyta</taxon>
        <taxon>Embryophyta</taxon>
        <taxon>Tracheophyta</taxon>
        <taxon>Spermatophyta</taxon>
        <taxon>Magnoliopsida</taxon>
        <taxon>eudicotyledons</taxon>
        <taxon>Gunneridae</taxon>
        <taxon>Pentapetalae</taxon>
        <taxon>asterids</taxon>
        <taxon>lamiids</taxon>
        <taxon>Solanales</taxon>
        <taxon>Solanaceae</taxon>
        <taxon>Nicotianoideae</taxon>
        <taxon>Nicotianeae</taxon>
        <taxon>Nicotiana</taxon>
    </lineage>
</organism>
<gene>
    <name evidence="2" type="primary">LOC142176582</name>
</gene>
<keyword evidence="1" id="KW-1185">Reference proteome</keyword>
<accession>A0AC58TTY0</accession>
<dbReference type="RefSeq" id="XP_075100676.1">
    <property type="nucleotide sequence ID" value="XM_075244575.1"/>
</dbReference>
<evidence type="ECO:0000313" key="2">
    <source>
        <dbReference type="RefSeq" id="XP_075100676.1"/>
    </source>
</evidence>
<reference evidence="2" key="2">
    <citation type="submission" date="2025-08" db="UniProtKB">
        <authorList>
            <consortium name="RefSeq"/>
        </authorList>
    </citation>
    <scope>IDENTIFICATION</scope>
    <source>
        <tissue evidence="2">Leaf</tissue>
    </source>
</reference>
<protein>
    <submittedName>
        <fullName evidence="2">Uncharacterized protein LOC142176582 isoform X1</fullName>
    </submittedName>
</protein>
<reference evidence="1" key="1">
    <citation type="journal article" date="2014" name="Nat. Commun.">
        <title>The tobacco genome sequence and its comparison with those of tomato and potato.</title>
        <authorList>
            <person name="Sierro N."/>
            <person name="Battey J.N."/>
            <person name="Ouadi S."/>
            <person name="Bakaher N."/>
            <person name="Bovet L."/>
            <person name="Willig A."/>
            <person name="Goepfert S."/>
            <person name="Peitsch M.C."/>
            <person name="Ivanov N.V."/>
        </authorList>
    </citation>
    <scope>NUCLEOTIDE SEQUENCE [LARGE SCALE GENOMIC DNA]</scope>
</reference>
<evidence type="ECO:0000313" key="1">
    <source>
        <dbReference type="Proteomes" id="UP000790787"/>
    </source>
</evidence>
<proteinExistence type="predicted"/>
<sequence length="207" mass="23712">MEQSIRRHVFWRSSNYTNDEDRAKATILARLYQMLVGLYVNWTPNSGNIISKDSLLQIWTLETFWAKDSPYGIAYEDGSSALPLYRKETCQLGVPLDYKINHSLTSYKHVYMHYDVAKRFGITAYKFPVYNLSSPIPNSCIAVLELLTTKKDPTFPAHEVLEIQRELQGIGWSLAAQDDLHEDQYLAERSRKKGKQVEVSGASSTKL</sequence>